<gene>
    <name evidence="2" type="ORF">Tci_466948</name>
</gene>
<protein>
    <submittedName>
        <fullName evidence="2">Retrovirus-related Pol polyprotein from transposon TNT 1-94</fullName>
    </submittedName>
</protein>
<dbReference type="InterPro" id="IPR039537">
    <property type="entry name" value="Retrotran_Ty1/copia-like"/>
</dbReference>
<feature type="compositionally biased region" description="Polar residues" evidence="1">
    <location>
        <begin position="70"/>
        <end position="83"/>
    </location>
</feature>
<feature type="region of interest" description="Disordered" evidence="1">
    <location>
        <begin position="70"/>
        <end position="120"/>
    </location>
</feature>
<accession>A0A699I0S1</accession>
<dbReference type="InterPro" id="IPR012337">
    <property type="entry name" value="RNaseH-like_sf"/>
</dbReference>
<dbReference type="PANTHER" id="PTHR42648:SF18">
    <property type="entry name" value="RETROTRANSPOSON, UNCLASSIFIED-LIKE PROTEIN"/>
    <property type="match status" value="1"/>
</dbReference>
<evidence type="ECO:0000313" key="2">
    <source>
        <dbReference type="EMBL" id="GEY94974.1"/>
    </source>
</evidence>
<reference evidence="2" key="1">
    <citation type="journal article" date="2019" name="Sci. Rep.">
        <title>Draft genome of Tanacetum cinerariifolium, the natural source of mosquito coil.</title>
        <authorList>
            <person name="Yamashiro T."/>
            <person name="Shiraishi A."/>
            <person name="Satake H."/>
            <person name="Nakayama K."/>
        </authorList>
    </citation>
    <scope>NUCLEOTIDE SEQUENCE</scope>
</reference>
<dbReference type="Gene3D" id="3.30.420.10">
    <property type="entry name" value="Ribonuclease H-like superfamily/Ribonuclease H"/>
    <property type="match status" value="1"/>
</dbReference>
<evidence type="ECO:0000256" key="1">
    <source>
        <dbReference type="SAM" id="MobiDB-lite"/>
    </source>
</evidence>
<proteinExistence type="predicted"/>
<dbReference type="SUPFAM" id="SSF53098">
    <property type="entry name" value="Ribonuclease H-like"/>
    <property type="match status" value="1"/>
</dbReference>
<organism evidence="2">
    <name type="scientific">Tanacetum cinerariifolium</name>
    <name type="common">Dalmatian daisy</name>
    <name type="synonym">Chrysanthemum cinerariifolium</name>
    <dbReference type="NCBI Taxonomy" id="118510"/>
    <lineage>
        <taxon>Eukaryota</taxon>
        <taxon>Viridiplantae</taxon>
        <taxon>Streptophyta</taxon>
        <taxon>Embryophyta</taxon>
        <taxon>Tracheophyta</taxon>
        <taxon>Spermatophyta</taxon>
        <taxon>Magnoliopsida</taxon>
        <taxon>eudicotyledons</taxon>
        <taxon>Gunneridae</taxon>
        <taxon>Pentapetalae</taxon>
        <taxon>asterids</taxon>
        <taxon>campanulids</taxon>
        <taxon>Asterales</taxon>
        <taxon>Asteraceae</taxon>
        <taxon>Asteroideae</taxon>
        <taxon>Anthemideae</taxon>
        <taxon>Anthemidinae</taxon>
        <taxon>Tanacetum</taxon>
    </lineage>
</organism>
<dbReference type="EMBL" id="BKCJ010225508">
    <property type="protein sequence ID" value="GEY94974.1"/>
    <property type="molecule type" value="Genomic_DNA"/>
</dbReference>
<name>A0A699I0S1_TANCI</name>
<sequence>MLCQNHHLNSIPTPQGSKVVKNDKVIALGMFRINPFKPSREEKYVPNKVRASVMTNPITVSQPPVITKKVVNSDSNGLSSTRVDITAKTRRPQPRSNTKNDRVPSASKSSCNKNKGVEVEEHHRNLLLSKNKKHMSSECNNVKLATQNVKSKVVCAMCKQCLISINHDACLLKYVDDMNSSGKNLKENVSINENQKKQKPKVKNTKKVGSIERLASPKPSKPRSFLRWSPTGRLFDLKGKIIASSYPNMFMVRRLGLFQAYDRKSKASHKFCLEVFVERKNRTLVEAARTMLIFSRAPLFLWAEAIAIACFTQNRSIIHRRFNKTPYELINGRTPDISFLHVFGALCYPKNDREDIGK</sequence>
<dbReference type="PANTHER" id="PTHR42648">
    <property type="entry name" value="TRANSPOSASE, PUTATIVE-RELATED"/>
    <property type="match status" value="1"/>
</dbReference>
<dbReference type="InterPro" id="IPR036397">
    <property type="entry name" value="RNaseH_sf"/>
</dbReference>
<comment type="caution">
    <text evidence="2">The sequence shown here is derived from an EMBL/GenBank/DDBJ whole genome shotgun (WGS) entry which is preliminary data.</text>
</comment>
<dbReference type="AlphaFoldDB" id="A0A699I0S1"/>
<dbReference type="GO" id="GO:0003676">
    <property type="term" value="F:nucleic acid binding"/>
    <property type="evidence" value="ECO:0007669"/>
    <property type="project" value="InterPro"/>
</dbReference>